<sequence length="144" mass="15770">MSIGAEMNHKEPGFKLEDSKMGRNGLLAFVRLDFELRGFGASRLGLFSWFHLLGLLVTFLIRGLLPLMVIEEDVLVTGVGDVERLGTKLEELSKVGVRKLWGLGSFRRGVRVGLGVGFVGPVARDELVGKGVTWHRRAPIGEGV</sequence>
<keyword evidence="1" id="KW-0472">Membrane</keyword>
<dbReference type="EMBL" id="BQNB010013408">
    <property type="protein sequence ID" value="GJT15597.1"/>
    <property type="molecule type" value="Genomic_DNA"/>
</dbReference>
<gene>
    <name evidence="2" type="ORF">Tco_0874303</name>
</gene>
<evidence type="ECO:0000313" key="3">
    <source>
        <dbReference type="Proteomes" id="UP001151760"/>
    </source>
</evidence>
<reference evidence="2" key="2">
    <citation type="submission" date="2022-01" db="EMBL/GenBank/DDBJ databases">
        <authorList>
            <person name="Yamashiro T."/>
            <person name="Shiraishi A."/>
            <person name="Satake H."/>
            <person name="Nakayama K."/>
        </authorList>
    </citation>
    <scope>NUCLEOTIDE SEQUENCE</scope>
</reference>
<organism evidence="2 3">
    <name type="scientific">Tanacetum coccineum</name>
    <dbReference type="NCBI Taxonomy" id="301880"/>
    <lineage>
        <taxon>Eukaryota</taxon>
        <taxon>Viridiplantae</taxon>
        <taxon>Streptophyta</taxon>
        <taxon>Embryophyta</taxon>
        <taxon>Tracheophyta</taxon>
        <taxon>Spermatophyta</taxon>
        <taxon>Magnoliopsida</taxon>
        <taxon>eudicotyledons</taxon>
        <taxon>Gunneridae</taxon>
        <taxon>Pentapetalae</taxon>
        <taxon>asterids</taxon>
        <taxon>campanulids</taxon>
        <taxon>Asterales</taxon>
        <taxon>Asteraceae</taxon>
        <taxon>Asteroideae</taxon>
        <taxon>Anthemideae</taxon>
        <taxon>Anthemidinae</taxon>
        <taxon>Tanacetum</taxon>
    </lineage>
</organism>
<keyword evidence="1" id="KW-1133">Transmembrane helix</keyword>
<comment type="caution">
    <text evidence="2">The sequence shown here is derived from an EMBL/GenBank/DDBJ whole genome shotgun (WGS) entry which is preliminary data.</text>
</comment>
<evidence type="ECO:0000313" key="2">
    <source>
        <dbReference type="EMBL" id="GJT15597.1"/>
    </source>
</evidence>
<feature type="transmembrane region" description="Helical" evidence="1">
    <location>
        <begin position="46"/>
        <end position="65"/>
    </location>
</feature>
<keyword evidence="3" id="KW-1185">Reference proteome</keyword>
<protein>
    <submittedName>
        <fullName evidence="2">Uncharacterized protein</fullName>
    </submittedName>
</protein>
<dbReference type="Proteomes" id="UP001151760">
    <property type="component" value="Unassembled WGS sequence"/>
</dbReference>
<name>A0ABQ5BP76_9ASTR</name>
<reference evidence="2" key="1">
    <citation type="journal article" date="2022" name="Int. J. Mol. Sci.">
        <title>Draft Genome of Tanacetum Coccineum: Genomic Comparison of Closely Related Tanacetum-Family Plants.</title>
        <authorList>
            <person name="Yamashiro T."/>
            <person name="Shiraishi A."/>
            <person name="Nakayama K."/>
            <person name="Satake H."/>
        </authorList>
    </citation>
    <scope>NUCLEOTIDE SEQUENCE</scope>
</reference>
<accession>A0ABQ5BP76</accession>
<evidence type="ECO:0000256" key="1">
    <source>
        <dbReference type="SAM" id="Phobius"/>
    </source>
</evidence>
<keyword evidence="1" id="KW-0812">Transmembrane</keyword>
<proteinExistence type="predicted"/>